<comment type="caution">
    <text evidence="2">The sequence shown here is derived from an EMBL/GenBank/DDBJ whole genome shotgun (WGS) entry which is preliminary data.</text>
</comment>
<dbReference type="OrthoDB" id="10457078at2759"/>
<evidence type="ECO:0000256" key="1">
    <source>
        <dbReference type="SAM" id="MobiDB-lite"/>
    </source>
</evidence>
<keyword evidence="3" id="KW-1185">Reference proteome</keyword>
<feature type="region of interest" description="Disordered" evidence="1">
    <location>
        <begin position="971"/>
        <end position="1001"/>
    </location>
</feature>
<feature type="compositionally biased region" description="Basic residues" evidence="1">
    <location>
        <begin position="320"/>
        <end position="332"/>
    </location>
</feature>
<feature type="compositionally biased region" description="Basic and acidic residues" evidence="1">
    <location>
        <begin position="230"/>
        <end position="252"/>
    </location>
</feature>
<proteinExistence type="predicted"/>
<feature type="compositionally biased region" description="Basic and acidic residues" evidence="1">
    <location>
        <begin position="300"/>
        <end position="311"/>
    </location>
</feature>
<gene>
    <name evidence="2" type="ORF">AK812_SmicGene11612</name>
</gene>
<dbReference type="EMBL" id="LSRX01000191">
    <property type="protein sequence ID" value="OLQ05207.1"/>
    <property type="molecule type" value="Genomic_DNA"/>
</dbReference>
<evidence type="ECO:0000313" key="2">
    <source>
        <dbReference type="EMBL" id="OLQ05207.1"/>
    </source>
</evidence>
<dbReference type="Proteomes" id="UP000186817">
    <property type="component" value="Unassembled WGS sequence"/>
</dbReference>
<feature type="compositionally biased region" description="Low complexity" evidence="1">
    <location>
        <begin position="95"/>
        <end position="110"/>
    </location>
</feature>
<feature type="compositionally biased region" description="Low complexity" evidence="1">
    <location>
        <begin position="269"/>
        <end position="282"/>
    </location>
</feature>
<feature type="compositionally biased region" description="Gly residues" evidence="1">
    <location>
        <begin position="985"/>
        <end position="994"/>
    </location>
</feature>
<name>A0A1Q9ECU8_SYMMI</name>
<feature type="region of interest" description="Disordered" evidence="1">
    <location>
        <begin position="203"/>
        <end position="339"/>
    </location>
</feature>
<feature type="region of interest" description="Disordered" evidence="1">
    <location>
        <begin position="151"/>
        <end position="171"/>
    </location>
</feature>
<accession>A0A1Q9ECU8</accession>
<sequence length="1470" mass="160432">MDIADTLSYDGDAVAAEVLRPSEVVIEDDNPEEAQICQEMPEGPADDSAVPESSHDTPAAVEPAVDESAMPESSQVVPALVEPADDSAMPESSQVVPAVVATEAAADSTVPESSDITPALVEPPLRQEAHGSEDAVGSSAVECVAAAVVTEDAQGSKDVGQPATEADEGRVDGLASMKLRKERVPNPHYIRLKKYLHEVVVSKQNQDAKQKELKEQTEQEKESKKAKKAAAKEAKMAAKAAKEAKKKAEQAKPKRRPGRPCKNESKAMSSSGAAGSAVPAVPLHDVEEPAPAPKCKASKKKESAKKPKQPDDQVEACPKPKAKAKAKGKSGKRGLPATEHADPIAPAAEHAVEPIPMAPQAALEEQDRPIAPAAGGAPPAVEAVREEKRRRIGCARKKHPELANLPLFEYVELSVYWTRVGVGIKLKDEKKQAEIVEVSMGDYKGVADILEQKKNIFMGNRCLMPLLVQAAKFGVSLQRDRGRSPDRPMGNESYPRVLAANGLVSMETAVLDEALQIPDGQEHAAMEQQTYTVHFARKFIQLAPMLLDSDTKDWVQVNGMQTIQALFAELRFDDVWDELEALILKEESGASSSEPPTTLRLEPSTPAPAVINATPKSSVIHSGPKKKLRLESPQELRKNLFSSPGSTLPDAVLEEAVGCLLESGDAASKATALIREGSYEETLDDSIDAELSQAFAALHVNDPYLPYATMIDGSGEAKAASDKADGASDVSTCTAGFSHEEKLAMEARCSKLLDQATKLSEFLKDRDSVIVSLRAELESHKKTIKDLEAQATPATAPEESSVVKFQDLDEKQKDAARAKLRRFCQRKADGTLNVPLEVHNQWKEEQMLRQIAVETSKAKEMQLSIKGNYYTEKALREDFKLSVISVRPRIAEIKLFCQQNPKFQRRDIYNDKVIKYWYEEETSAMMSATERMEYRDTVTVQSGVNVDDEGFAAMGHGMEFDLDFRGLGPDMPGSSTDVATTAPPGGKGGSGGKGKQGDVPLPLPNLTDGQDPCEFIVAYQDGILARLIDKINKCMLDLDAVHEELTMIYADGSVEGYSQKSIEASTLEAKFKAVTIPKRAANPKAKAKAKQAPVPSDAAPTPAPKAKGSGKEKADPATRSLYRCDTIQSKDSGAKIVRLAKAIHAEAPDLLRGMRLLKSIDVTHAENRLHKLIGTWGLALPVFMSLLKQGLRYVPMLHVPDWFSCLLEHRPEVLLAGYNVEDEDLGHHLRAFWESYRQEDPSHPVFETHRDHLGSCLPYFLFGDEGRGHRKSPVMIFAFETVLGLRTKEFYEASQKSDLRGATPTKALLDAQCHTGKLSSLKSRFLLAVLPHLWYKGKLVHVYRNTLDALSVKCKDLFYAGVQHRGKKFYGVLLGVKGDSPALTKMGMLNRAFNRLGFDKGICPFCLAGKQNFPWEDMSEEAAWISTIGQALHIANPSHGTASISIGKQVFRGLDGRDQTPCWSYAGWFV</sequence>
<evidence type="ECO:0000313" key="3">
    <source>
        <dbReference type="Proteomes" id="UP000186817"/>
    </source>
</evidence>
<feature type="compositionally biased region" description="Low complexity" evidence="1">
    <location>
        <begin position="1082"/>
        <end position="1095"/>
    </location>
</feature>
<reference evidence="2 3" key="1">
    <citation type="submission" date="2016-02" db="EMBL/GenBank/DDBJ databases">
        <title>Genome analysis of coral dinoflagellate symbionts highlights evolutionary adaptations to a symbiotic lifestyle.</title>
        <authorList>
            <person name="Aranda M."/>
            <person name="Li Y."/>
            <person name="Liew Y.J."/>
            <person name="Baumgarten S."/>
            <person name="Simakov O."/>
            <person name="Wilson M."/>
            <person name="Piel J."/>
            <person name="Ashoor H."/>
            <person name="Bougouffa S."/>
            <person name="Bajic V.B."/>
            <person name="Ryu T."/>
            <person name="Ravasi T."/>
            <person name="Bayer T."/>
            <person name="Micklem G."/>
            <person name="Kim H."/>
            <person name="Bhak J."/>
            <person name="Lajeunesse T.C."/>
            <person name="Voolstra C.R."/>
        </authorList>
    </citation>
    <scope>NUCLEOTIDE SEQUENCE [LARGE SCALE GENOMIC DNA]</scope>
    <source>
        <strain evidence="2 3">CCMP2467</strain>
    </source>
</reference>
<feature type="region of interest" description="Disordered" evidence="1">
    <location>
        <begin position="1082"/>
        <end position="1117"/>
    </location>
</feature>
<organism evidence="2 3">
    <name type="scientific">Symbiodinium microadriaticum</name>
    <name type="common">Dinoflagellate</name>
    <name type="synonym">Zooxanthella microadriatica</name>
    <dbReference type="NCBI Taxonomy" id="2951"/>
    <lineage>
        <taxon>Eukaryota</taxon>
        <taxon>Sar</taxon>
        <taxon>Alveolata</taxon>
        <taxon>Dinophyceae</taxon>
        <taxon>Suessiales</taxon>
        <taxon>Symbiodiniaceae</taxon>
        <taxon>Symbiodinium</taxon>
    </lineage>
</organism>
<feature type="region of interest" description="Disordered" evidence="1">
    <location>
        <begin position="21"/>
        <end position="137"/>
    </location>
</feature>
<feature type="compositionally biased region" description="Basic and acidic residues" evidence="1">
    <location>
        <begin position="206"/>
        <end position="223"/>
    </location>
</feature>
<protein>
    <submittedName>
        <fullName evidence="2">Uncharacterized protein</fullName>
    </submittedName>
</protein>
<feature type="region of interest" description="Disordered" evidence="1">
    <location>
        <begin position="587"/>
        <end position="611"/>
    </location>
</feature>